<proteinExistence type="predicted"/>
<dbReference type="Proteomes" id="UP000024404">
    <property type="component" value="Unassembled WGS sequence"/>
</dbReference>
<name>A0A8R1TRL2_ONCVO</name>
<dbReference type="OMA" id="YTSLMLH"/>
<evidence type="ECO:0000313" key="1">
    <source>
        <dbReference type="EnsemblMetazoa" id="OVOC2923.1"/>
    </source>
</evidence>
<protein>
    <submittedName>
        <fullName evidence="1">Uncharacterized protein</fullName>
    </submittedName>
</protein>
<dbReference type="EMBL" id="CMVM020000076">
    <property type="status" value="NOT_ANNOTATED_CDS"/>
    <property type="molecule type" value="Genomic_DNA"/>
</dbReference>
<dbReference type="EnsemblMetazoa" id="OVOC2923.1">
    <property type="protein sequence ID" value="OVOC2923.1"/>
    <property type="gene ID" value="WBGene00239732"/>
</dbReference>
<reference evidence="1" key="2">
    <citation type="submission" date="2022-06" db="UniProtKB">
        <authorList>
            <consortium name="EnsemblMetazoa"/>
        </authorList>
    </citation>
    <scope>IDENTIFICATION</scope>
</reference>
<accession>A0A8R1TRL2</accession>
<keyword evidence="2" id="KW-1185">Reference proteome</keyword>
<organism evidence="1 2">
    <name type="scientific">Onchocerca volvulus</name>
    <dbReference type="NCBI Taxonomy" id="6282"/>
    <lineage>
        <taxon>Eukaryota</taxon>
        <taxon>Metazoa</taxon>
        <taxon>Ecdysozoa</taxon>
        <taxon>Nematoda</taxon>
        <taxon>Chromadorea</taxon>
        <taxon>Rhabditida</taxon>
        <taxon>Spirurina</taxon>
        <taxon>Spiruromorpha</taxon>
        <taxon>Filarioidea</taxon>
        <taxon>Onchocercidae</taxon>
        <taxon>Onchocerca</taxon>
    </lineage>
</organism>
<sequence>MEIECLNEVRKIERCMKDIIDLVDTWRNLSAQLETTRKATFNEIRAFNIMPRYTSLMLHSSNWQPRLMAQIELEIDIIAGKLSEQWKQIEEAANMLNDFIAVDCQSQQTVPPPCHQELQYLLSYLMVEIMKWFEMQNKATCSTVIATMKPSFDVEKCIARCKQNLQATENNASKKSF</sequence>
<dbReference type="AlphaFoldDB" id="A0A8R1TRL2"/>
<reference evidence="2" key="1">
    <citation type="submission" date="2013-10" db="EMBL/GenBank/DDBJ databases">
        <title>Genome sequencing of Onchocerca volvulus.</title>
        <authorList>
            <person name="Cotton J."/>
            <person name="Tsai J."/>
            <person name="Stanley E."/>
            <person name="Tracey A."/>
            <person name="Holroyd N."/>
            <person name="Lustigman S."/>
            <person name="Berriman M."/>
        </authorList>
    </citation>
    <scope>NUCLEOTIDE SEQUENCE</scope>
</reference>
<evidence type="ECO:0000313" key="2">
    <source>
        <dbReference type="Proteomes" id="UP000024404"/>
    </source>
</evidence>